<keyword evidence="1" id="KW-0472">Membrane</keyword>
<keyword evidence="1" id="KW-0812">Transmembrane</keyword>
<dbReference type="EMBL" id="JH992973">
    <property type="protein sequence ID" value="EKX52313.1"/>
    <property type="molecule type" value="Genomic_DNA"/>
</dbReference>
<reference evidence="3 5" key="1">
    <citation type="journal article" date="2012" name="Nature">
        <title>Algal genomes reveal evolutionary mosaicism and the fate of nucleomorphs.</title>
        <authorList>
            <consortium name="DOE Joint Genome Institute"/>
            <person name="Curtis B.A."/>
            <person name="Tanifuji G."/>
            <person name="Burki F."/>
            <person name="Gruber A."/>
            <person name="Irimia M."/>
            <person name="Maruyama S."/>
            <person name="Arias M.C."/>
            <person name="Ball S.G."/>
            <person name="Gile G.H."/>
            <person name="Hirakawa Y."/>
            <person name="Hopkins J.F."/>
            <person name="Kuo A."/>
            <person name="Rensing S.A."/>
            <person name="Schmutz J."/>
            <person name="Symeonidi A."/>
            <person name="Elias M."/>
            <person name="Eveleigh R.J."/>
            <person name="Herman E.K."/>
            <person name="Klute M.J."/>
            <person name="Nakayama T."/>
            <person name="Obornik M."/>
            <person name="Reyes-Prieto A."/>
            <person name="Armbrust E.V."/>
            <person name="Aves S.J."/>
            <person name="Beiko R.G."/>
            <person name="Coutinho P."/>
            <person name="Dacks J.B."/>
            <person name="Durnford D.G."/>
            <person name="Fast N.M."/>
            <person name="Green B.R."/>
            <person name="Grisdale C.J."/>
            <person name="Hempel F."/>
            <person name="Henrissat B."/>
            <person name="Hoppner M.P."/>
            <person name="Ishida K."/>
            <person name="Kim E."/>
            <person name="Koreny L."/>
            <person name="Kroth P.G."/>
            <person name="Liu Y."/>
            <person name="Malik S.B."/>
            <person name="Maier U.G."/>
            <person name="McRose D."/>
            <person name="Mock T."/>
            <person name="Neilson J.A."/>
            <person name="Onodera N.T."/>
            <person name="Poole A.M."/>
            <person name="Pritham E.J."/>
            <person name="Richards T.A."/>
            <person name="Rocap G."/>
            <person name="Roy S.W."/>
            <person name="Sarai C."/>
            <person name="Schaack S."/>
            <person name="Shirato S."/>
            <person name="Slamovits C.H."/>
            <person name="Spencer D.F."/>
            <person name="Suzuki S."/>
            <person name="Worden A.Z."/>
            <person name="Zauner S."/>
            <person name="Barry K."/>
            <person name="Bell C."/>
            <person name="Bharti A.K."/>
            <person name="Crow J.A."/>
            <person name="Grimwood J."/>
            <person name="Kramer R."/>
            <person name="Lindquist E."/>
            <person name="Lucas S."/>
            <person name="Salamov A."/>
            <person name="McFadden G.I."/>
            <person name="Lane C.E."/>
            <person name="Keeling P.J."/>
            <person name="Gray M.W."/>
            <person name="Grigoriev I.V."/>
            <person name="Archibald J.M."/>
        </authorList>
    </citation>
    <scope>NUCLEOTIDE SEQUENCE</scope>
    <source>
        <strain evidence="3 5">CCMP2712</strain>
    </source>
</reference>
<feature type="chain" id="PRO_5008771845" evidence="2">
    <location>
        <begin position="17"/>
        <end position="161"/>
    </location>
</feature>
<dbReference type="GeneID" id="17308766"/>
<reference evidence="4" key="3">
    <citation type="submission" date="2015-06" db="UniProtKB">
        <authorList>
            <consortium name="EnsemblProtists"/>
        </authorList>
    </citation>
    <scope>IDENTIFICATION</scope>
</reference>
<feature type="transmembrane region" description="Helical" evidence="1">
    <location>
        <begin position="75"/>
        <end position="95"/>
    </location>
</feature>
<keyword evidence="2" id="KW-0732">Signal</keyword>
<evidence type="ECO:0000256" key="2">
    <source>
        <dbReference type="SAM" id="SignalP"/>
    </source>
</evidence>
<organism evidence="3">
    <name type="scientific">Guillardia theta (strain CCMP2712)</name>
    <name type="common">Cryptophyte</name>
    <dbReference type="NCBI Taxonomy" id="905079"/>
    <lineage>
        <taxon>Eukaryota</taxon>
        <taxon>Cryptophyceae</taxon>
        <taxon>Pyrenomonadales</taxon>
        <taxon>Geminigeraceae</taxon>
        <taxon>Guillardia</taxon>
    </lineage>
</organism>
<protein>
    <submittedName>
        <fullName evidence="3 4">Uncharacterized protein</fullName>
    </submittedName>
</protein>
<evidence type="ECO:0000313" key="5">
    <source>
        <dbReference type="Proteomes" id="UP000011087"/>
    </source>
</evidence>
<evidence type="ECO:0000256" key="1">
    <source>
        <dbReference type="SAM" id="Phobius"/>
    </source>
</evidence>
<keyword evidence="5" id="KW-1185">Reference proteome</keyword>
<evidence type="ECO:0000313" key="3">
    <source>
        <dbReference type="EMBL" id="EKX52313.1"/>
    </source>
</evidence>
<dbReference type="EnsemblProtists" id="EKX52313">
    <property type="protein sequence ID" value="EKX52313"/>
    <property type="gene ID" value="GUITHDRAFT_134007"/>
</dbReference>
<dbReference type="HOGENOM" id="CLU_1646963_0_0_1"/>
<dbReference type="Proteomes" id="UP000011087">
    <property type="component" value="Unassembled WGS sequence"/>
</dbReference>
<feature type="signal peptide" evidence="2">
    <location>
        <begin position="1"/>
        <end position="16"/>
    </location>
</feature>
<proteinExistence type="predicted"/>
<dbReference type="KEGG" id="gtt:GUITHDRAFT_134007"/>
<gene>
    <name evidence="3" type="ORF">GUITHDRAFT_134007</name>
</gene>
<dbReference type="AlphaFoldDB" id="L1JW55"/>
<keyword evidence="1" id="KW-1133">Transmembrane helix</keyword>
<dbReference type="RefSeq" id="XP_005839293.1">
    <property type="nucleotide sequence ID" value="XM_005839236.1"/>
</dbReference>
<sequence length="161" mass="16735">MLRRLVVVAMLACASAFHAPSFLPPSSGLHRNLHTSSISPSRGFGKAIPAACPGIKSRASRALVAPRMELDDSTVAGAIAALAGIGVAVGGIYFVEQRAKTSSSGMSEQLYTKLASKMDGADAENKFSGSDQTLESLIAGMEEAQACVLAALRMTSDDLMF</sequence>
<reference evidence="5" key="2">
    <citation type="submission" date="2012-11" db="EMBL/GenBank/DDBJ databases">
        <authorList>
            <person name="Kuo A."/>
            <person name="Curtis B.A."/>
            <person name="Tanifuji G."/>
            <person name="Burki F."/>
            <person name="Gruber A."/>
            <person name="Irimia M."/>
            <person name="Maruyama S."/>
            <person name="Arias M.C."/>
            <person name="Ball S.G."/>
            <person name="Gile G.H."/>
            <person name="Hirakawa Y."/>
            <person name="Hopkins J.F."/>
            <person name="Rensing S.A."/>
            <person name="Schmutz J."/>
            <person name="Symeonidi A."/>
            <person name="Elias M."/>
            <person name="Eveleigh R.J."/>
            <person name="Herman E.K."/>
            <person name="Klute M.J."/>
            <person name="Nakayama T."/>
            <person name="Obornik M."/>
            <person name="Reyes-Prieto A."/>
            <person name="Armbrust E.V."/>
            <person name="Aves S.J."/>
            <person name="Beiko R.G."/>
            <person name="Coutinho P."/>
            <person name="Dacks J.B."/>
            <person name="Durnford D.G."/>
            <person name="Fast N.M."/>
            <person name="Green B.R."/>
            <person name="Grisdale C."/>
            <person name="Hempe F."/>
            <person name="Henrissat B."/>
            <person name="Hoppner M.P."/>
            <person name="Ishida K.-I."/>
            <person name="Kim E."/>
            <person name="Koreny L."/>
            <person name="Kroth P.G."/>
            <person name="Liu Y."/>
            <person name="Malik S.-B."/>
            <person name="Maier U.G."/>
            <person name="McRose D."/>
            <person name="Mock T."/>
            <person name="Neilson J.A."/>
            <person name="Onodera N.T."/>
            <person name="Poole A.M."/>
            <person name="Pritham E.J."/>
            <person name="Richards T.A."/>
            <person name="Rocap G."/>
            <person name="Roy S.W."/>
            <person name="Sarai C."/>
            <person name="Schaack S."/>
            <person name="Shirato S."/>
            <person name="Slamovits C.H."/>
            <person name="Spencer D.F."/>
            <person name="Suzuki S."/>
            <person name="Worden A.Z."/>
            <person name="Zauner S."/>
            <person name="Barry K."/>
            <person name="Bell C."/>
            <person name="Bharti A.K."/>
            <person name="Crow J.A."/>
            <person name="Grimwood J."/>
            <person name="Kramer R."/>
            <person name="Lindquist E."/>
            <person name="Lucas S."/>
            <person name="Salamov A."/>
            <person name="McFadden G.I."/>
            <person name="Lane C.E."/>
            <person name="Keeling P.J."/>
            <person name="Gray M.W."/>
            <person name="Grigoriev I.V."/>
            <person name="Archibald J.M."/>
        </authorList>
    </citation>
    <scope>NUCLEOTIDE SEQUENCE</scope>
    <source>
        <strain evidence="5">CCMP2712</strain>
    </source>
</reference>
<name>L1JW55_GUITC</name>
<evidence type="ECO:0000313" key="4">
    <source>
        <dbReference type="EnsemblProtists" id="EKX52313"/>
    </source>
</evidence>
<dbReference type="PaxDb" id="55529-EKX52313"/>
<accession>L1JW55</accession>